<feature type="region of interest" description="Disordered" evidence="1">
    <location>
        <begin position="1"/>
        <end position="72"/>
    </location>
</feature>
<gene>
    <name evidence="2" type="ORF">GCM10011505_30110</name>
</gene>
<dbReference type="EMBL" id="BMDZ01000036">
    <property type="protein sequence ID" value="GGB46978.1"/>
    <property type="molecule type" value="Genomic_DNA"/>
</dbReference>
<name>A0ABQ1INS5_9PROT</name>
<organism evidence="2 3">
    <name type="scientific">Tistrella bauzanensis</name>
    <dbReference type="NCBI Taxonomy" id="657419"/>
    <lineage>
        <taxon>Bacteria</taxon>
        <taxon>Pseudomonadati</taxon>
        <taxon>Pseudomonadota</taxon>
        <taxon>Alphaproteobacteria</taxon>
        <taxon>Geminicoccales</taxon>
        <taxon>Geminicoccaceae</taxon>
        <taxon>Tistrella</taxon>
    </lineage>
</organism>
<dbReference type="Proteomes" id="UP000603352">
    <property type="component" value="Unassembled WGS sequence"/>
</dbReference>
<feature type="compositionally biased region" description="Basic residues" evidence="1">
    <location>
        <begin position="11"/>
        <end position="21"/>
    </location>
</feature>
<keyword evidence="3" id="KW-1185">Reference proteome</keyword>
<evidence type="ECO:0000313" key="3">
    <source>
        <dbReference type="Proteomes" id="UP000603352"/>
    </source>
</evidence>
<evidence type="ECO:0000313" key="2">
    <source>
        <dbReference type="EMBL" id="GGB46978.1"/>
    </source>
</evidence>
<evidence type="ECO:0000256" key="1">
    <source>
        <dbReference type="SAM" id="MobiDB-lite"/>
    </source>
</evidence>
<proteinExistence type="predicted"/>
<sequence>MLCDAYQPGHGRARPHIGHAMRRPDIAAGAADTHLWREKPPPRNRNAMDISGQSPYSRRRKPATRQRGGFVWDGGYDAIPAGPIAQVYPNLSGEDATPN</sequence>
<reference evidence="3" key="1">
    <citation type="journal article" date="2019" name="Int. J. Syst. Evol. Microbiol.">
        <title>The Global Catalogue of Microorganisms (GCM) 10K type strain sequencing project: providing services to taxonomists for standard genome sequencing and annotation.</title>
        <authorList>
            <consortium name="The Broad Institute Genomics Platform"/>
            <consortium name="The Broad Institute Genome Sequencing Center for Infectious Disease"/>
            <person name="Wu L."/>
            <person name="Ma J."/>
        </authorList>
    </citation>
    <scope>NUCLEOTIDE SEQUENCE [LARGE SCALE GENOMIC DNA]</scope>
    <source>
        <strain evidence="3">CGMCC 1.10188</strain>
    </source>
</reference>
<comment type="caution">
    <text evidence="2">The sequence shown here is derived from an EMBL/GenBank/DDBJ whole genome shotgun (WGS) entry which is preliminary data.</text>
</comment>
<protein>
    <submittedName>
        <fullName evidence="2">Uncharacterized protein</fullName>
    </submittedName>
</protein>
<accession>A0ABQ1INS5</accession>